<name>A0ABV6U5B2_9ACTN</name>
<keyword evidence="1" id="KW-1133">Transmembrane helix</keyword>
<reference evidence="2 3" key="1">
    <citation type="submission" date="2024-09" db="EMBL/GenBank/DDBJ databases">
        <authorList>
            <person name="Sun Q."/>
            <person name="Mori K."/>
        </authorList>
    </citation>
    <scope>NUCLEOTIDE SEQUENCE [LARGE SCALE GENOMIC DNA]</scope>
    <source>
        <strain evidence="2 3">TBRC 1851</strain>
    </source>
</reference>
<comment type="caution">
    <text evidence="2">The sequence shown here is derived from an EMBL/GenBank/DDBJ whole genome shotgun (WGS) entry which is preliminary data.</text>
</comment>
<protein>
    <recommendedName>
        <fullName evidence="4">Tetratricopeptide repeat protein</fullName>
    </recommendedName>
</protein>
<dbReference type="RefSeq" id="WP_394301784.1">
    <property type="nucleotide sequence ID" value="NZ_JBHMQT010000033.1"/>
</dbReference>
<keyword evidence="1" id="KW-0812">Transmembrane</keyword>
<organism evidence="2 3">
    <name type="scientific">Sphaerimonospora cavernae</name>
    <dbReference type="NCBI Taxonomy" id="1740611"/>
    <lineage>
        <taxon>Bacteria</taxon>
        <taxon>Bacillati</taxon>
        <taxon>Actinomycetota</taxon>
        <taxon>Actinomycetes</taxon>
        <taxon>Streptosporangiales</taxon>
        <taxon>Streptosporangiaceae</taxon>
        <taxon>Sphaerimonospora</taxon>
    </lineage>
</organism>
<keyword evidence="3" id="KW-1185">Reference proteome</keyword>
<sequence length="329" mass="37272">MRAPKKYGAVIRELRCLPEQTSPDFPQAIRGAIERLPEPEETLREILELSRLEPSTRFCALYGLLLRIRREERHTDYEQTVARYAKQFSREPYFVTFLAIIERNRGDVASLRKAVEYSRRATVDMPNVAGVVHQLAAFMAEYLERRSTPPTKNEIAEAEQCADKAIISSNGQVAHYHETKARILALRRDFDSARVSLTRAIELEPRDGRDHHRRLTQYHTTRIRIDLLEQQARWDEMQESGRRELAEFKNQQLQLMGLLAAVVALIAAGGSIASQSKPADGVALIQVMAGSVVIVFSAFSLMTARSLWRVLVSFLAGVALIVIPHLIGR</sequence>
<evidence type="ECO:0000256" key="1">
    <source>
        <dbReference type="SAM" id="Phobius"/>
    </source>
</evidence>
<keyword evidence="1" id="KW-0472">Membrane</keyword>
<feature type="transmembrane region" description="Helical" evidence="1">
    <location>
        <begin position="253"/>
        <end position="274"/>
    </location>
</feature>
<dbReference type="SUPFAM" id="SSF48452">
    <property type="entry name" value="TPR-like"/>
    <property type="match status" value="1"/>
</dbReference>
<dbReference type="InterPro" id="IPR011990">
    <property type="entry name" value="TPR-like_helical_dom_sf"/>
</dbReference>
<evidence type="ECO:0000313" key="2">
    <source>
        <dbReference type="EMBL" id="MFC0863640.1"/>
    </source>
</evidence>
<proteinExistence type="predicted"/>
<evidence type="ECO:0000313" key="3">
    <source>
        <dbReference type="Proteomes" id="UP001589870"/>
    </source>
</evidence>
<dbReference type="Gene3D" id="1.25.40.10">
    <property type="entry name" value="Tetratricopeptide repeat domain"/>
    <property type="match status" value="1"/>
</dbReference>
<accession>A0ABV6U5B2</accession>
<feature type="transmembrane region" description="Helical" evidence="1">
    <location>
        <begin position="281"/>
        <end position="301"/>
    </location>
</feature>
<evidence type="ECO:0008006" key="4">
    <source>
        <dbReference type="Google" id="ProtNLM"/>
    </source>
</evidence>
<feature type="transmembrane region" description="Helical" evidence="1">
    <location>
        <begin position="307"/>
        <end position="327"/>
    </location>
</feature>
<dbReference type="EMBL" id="JBHMQT010000033">
    <property type="protein sequence ID" value="MFC0863640.1"/>
    <property type="molecule type" value="Genomic_DNA"/>
</dbReference>
<gene>
    <name evidence="2" type="ORF">ACFHYQ_15160</name>
</gene>
<dbReference type="Proteomes" id="UP001589870">
    <property type="component" value="Unassembled WGS sequence"/>
</dbReference>